<reference evidence="1 2" key="1">
    <citation type="submission" date="2021-04" db="EMBL/GenBank/DDBJ databases">
        <authorList>
            <person name="Huq M.A."/>
        </authorList>
    </citation>
    <scope>NUCLEOTIDE SEQUENCE [LARGE SCALE GENOMIC DNA]</scope>
    <source>
        <strain evidence="1 2">MAH-13</strain>
    </source>
</reference>
<dbReference type="RefSeq" id="WP_209621855.1">
    <property type="nucleotide sequence ID" value="NZ_JAGJRS010000026.1"/>
</dbReference>
<dbReference type="EMBL" id="JAGJRS010000026">
    <property type="protein sequence ID" value="MBP1475333.1"/>
    <property type="molecule type" value="Genomic_DNA"/>
</dbReference>
<gene>
    <name evidence="1" type="ORF">J7I44_13555</name>
</gene>
<comment type="caution">
    <text evidence="1">The sequence shown here is derived from an EMBL/GenBank/DDBJ whole genome shotgun (WGS) entry which is preliminary data.</text>
</comment>
<dbReference type="Proteomes" id="UP000823790">
    <property type="component" value="Unassembled WGS sequence"/>
</dbReference>
<evidence type="ECO:0000313" key="2">
    <source>
        <dbReference type="Proteomes" id="UP000823790"/>
    </source>
</evidence>
<keyword evidence="2" id="KW-1185">Reference proteome</keyword>
<evidence type="ECO:0008006" key="3">
    <source>
        <dbReference type="Google" id="ProtNLM"/>
    </source>
</evidence>
<accession>A0ABS4DQW4</accession>
<protein>
    <recommendedName>
        <fullName evidence="3">Lipoprotein</fullName>
    </recommendedName>
</protein>
<evidence type="ECO:0000313" key="1">
    <source>
        <dbReference type="EMBL" id="MBP1475333.1"/>
    </source>
</evidence>
<sequence>MKQKLQLLAAVAMLAAITGCDIGCDDEVVSTVPSPSHAASAVVFNRNCGATTGLNTQVSLVRAGAAPSGGGNALILDGTVPLKLRWVSESRLLITGLGSAKIFKQEQSVAGVSVAYGK</sequence>
<proteinExistence type="predicted"/>
<dbReference type="PROSITE" id="PS51257">
    <property type="entry name" value="PROKAR_LIPOPROTEIN"/>
    <property type="match status" value="1"/>
</dbReference>
<name>A0ABS4DQW4_9GAMM</name>
<organism evidence="1 2">
    <name type="scientific">Frateuria flava</name>
    <dbReference type="NCBI Taxonomy" id="2821489"/>
    <lineage>
        <taxon>Bacteria</taxon>
        <taxon>Pseudomonadati</taxon>
        <taxon>Pseudomonadota</taxon>
        <taxon>Gammaproteobacteria</taxon>
        <taxon>Lysobacterales</taxon>
        <taxon>Rhodanobacteraceae</taxon>
        <taxon>Frateuria</taxon>
    </lineage>
</organism>